<organism evidence="3 4">
    <name type="scientific">Croceibacterium atlanticum</name>
    <dbReference type="NCBI Taxonomy" id="1267766"/>
    <lineage>
        <taxon>Bacteria</taxon>
        <taxon>Pseudomonadati</taxon>
        <taxon>Pseudomonadota</taxon>
        <taxon>Alphaproteobacteria</taxon>
        <taxon>Sphingomonadales</taxon>
        <taxon>Erythrobacteraceae</taxon>
        <taxon>Croceibacterium</taxon>
    </lineage>
</organism>
<protein>
    <submittedName>
        <fullName evidence="3">Gram-negative bacterial tonB protein</fullName>
    </submittedName>
</protein>
<dbReference type="Proteomes" id="UP000034392">
    <property type="component" value="Chromosome"/>
</dbReference>
<feature type="compositionally biased region" description="Low complexity" evidence="1">
    <location>
        <begin position="77"/>
        <end position="89"/>
    </location>
</feature>
<dbReference type="STRING" id="1267766.WYH_02832"/>
<feature type="domain" description="TonB C-terminal" evidence="2">
    <location>
        <begin position="176"/>
        <end position="237"/>
    </location>
</feature>
<dbReference type="RefSeq" id="WP_046904311.1">
    <property type="nucleotide sequence ID" value="NZ_CP011452.2"/>
</dbReference>
<proteinExistence type="predicted"/>
<accession>A0A0F7KYG8</accession>
<evidence type="ECO:0000313" key="4">
    <source>
        <dbReference type="Proteomes" id="UP000034392"/>
    </source>
</evidence>
<reference evidence="3" key="1">
    <citation type="submission" date="2015-05" db="EMBL/GenBank/DDBJ databases">
        <title>The complete genome of Altererythrobacter atlanticus strain 26DY36.</title>
        <authorList>
            <person name="Wu Y.-H."/>
            <person name="Cheng H."/>
            <person name="Wu X.-W."/>
        </authorList>
    </citation>
    <scope>NUCLEOTIDE SEQUENCE [LARGE SCALE GENOMIC DNA]</scope>
    <source>
        <strain evidence="3">26DY36</strain>
    </source>
</reference>
<evidence type="ECO:0000256" key="1">
    <source>
        <dbReference type="SAM" id="MobiDB-lite"/>
    </source>
</evidence>
<feature type="compositionally biased region" description="Gly residues" evidence="1">
    <location>
        <begin position="122"/>
        <end position="148"/>
    </location>
</feature>
<name>A0A0F7KYG8_9SPHN</name>
<feature type="compositionally biased region" description="Pro residues" evidence="1">
    <location>
        <begin position="60"/>
        <end position="76"/>
    </location>
</feature>
<keyword evidence="4" id="KW-1185">Reference proteome</keyword>
<dbReference type="Pfam" id="PF03544">
    <property type="entry name" value="TonB_C"/>
    <property type="match status" value="1"/>
</dbReference>
<evidence type="ECO:0000259" key="2">
    <source>
        <dbReference type="Pfam" id="PF03544"/>
    </source>
</evidence>
<dbReference type="KEGG" id="aay:WYH_02832"/>
<dbReference type="InterPro" id="IPR037682">
    <property type="entry name" value="TonB_C"/>
</dbReference>
<sequence length="244" mass="25810">MVETGEKTARFHRPRWGTLALVVLFHLVALAGLVRAFAPDLTSTAIEKATSFVSVTVRTRPPPEPEVTPSPDPEPQPEQGAAAEQAQEAIAREVVAPEAPIPRPSSAPRASSTGNANLAGAGSEGAGTGAGGEGEGTGSGRAGSGQGGLPVTKPVKIAGDINDARDYPVPEGGRDERRGHEVIVYMTVGKDGRARDCRVVKPSPDPVADRITCELAEERFRFRPARDAEGNPVESTYGWRQRWF</sequence>
<gene>
    <name evidence="3" type="ORF">WYH_02832</name>
</gene>
<dbReference type="OrthoDB" id="7390536at2"/>
<dbReference type="SUPFAM" id="SSF74653">
    <property type="entry name" value="TolA/TonB C-terminal domain"/>
    <property type="match status" value="1"/>
</dbReference>
<dbReference type="PATRIC" id="fig|1267766.3.peg.2869"/>
<feature type="compositionally biased region" description="Basic and acidic residues" evidence="1">
    <location>
        <begin position="162"/>
        <end position="180"/>
    </location>
</feature>
<dbReference type="EMBL" id="CP011452">
    <property type="protein sequence ID" value="AKH43860.1"/>
    <property type="molecule type" value="Genomic_DNA"/>
</dbReference>
<dbReference type="Gene3D" id="3.30.1150.10">
    <property type="match status" value="1"/>
</dbReference>
<evidence type="ECO:0000313" key="3">
    <source>
        <dbReference type="EMBL" id="AKH43860.1"/>
    </source>
</evidence>
<dbReference type="GO" id="GO:0055085">
    <property type="term" value="P:transmembrane transport"/>
    <property type="evidence" value="ECO:0007669"/>
    <property type="project" value="InterPro"/>
</dbReference>
<dbReference type="AlphaFoldDB" id="A0A0F7KYG8"/>
<feature type="region of interest" description="Disordered" evidence="1">
    <location>
        <begin position="56"/>
        <end position="180"/>
    </location>
</feature>